<dbReference type="CDD" id="cd00024">
    <property type="entry name" value="CD_CSD"/>
    <property type="match status" value="1"/>
</dbReference>
<dbReference type="Gene3D" id="2.40.50.40">
    <property type="match status" value="1"/>
</dbReference>
<dbReference type="PROSITE" id="PS50013">
    <property type="entry name" value="CHROMO_2"/>
    <property type="match status" value="1"/>
</dbReference>
<dbReference type="Pfam" id="PF00665">
    <property type="entry name" value="rve"/>
    <property type="match status" value="1"/>
</dbReference>
<evidence type="ECO:0000313" key="3">
    <source>
        <dbReference type="EMBL" id="CAG2234490.1"/>
    </source>
</evidence>
<dbReference type="InterPro" id="IPR001584">
    <property type="entry name" value="Integrase_cat-core"/>
</dbReference>
<dbReference type="PANTHER" id="PTHR46585:SF1">
    <property type="entry name" value="CHROMO DOMAIN-CONTAINING PROTEIN"/>
    <property type="match status" value="1"/>
</dbReference>
<feature type="domain" description="Integrase catalytic" evidence="2">
    <location>
        <begin position="67"/>
        <end position="232"/>
    </location>
</feature>
<dbReference type="SUPFAM" id="SSF53098">
    <property type="entry name" value="Ribonuclease H-like"/>
    <property type="match status" value="1"/>
</dbReference>
<evidence type="ECO:0000259" key="1">
    <source>
        <dbReference type="PROSITE" id="PS50013"/>
    </source>
</evidence>
<keyword evidence="4" id="KW-1185">Reference proteome</keyword>
<protein>
    <recommendedName>
        <fullName evidence="5">Integrase catalytic domain-containing protein</fullName>
    </recommendedName>
</protein>
<dbReference type="PANTHER" id="PTHR46585">
    <property type="entry name" value="INTEGRASE CORE DOMAIN CONTAINING PROTEIN"/>
    <property type="match status" value="1"/>
</dbReference>
<dbReference type="Gene3D" id="3.30.420.10">
    <property type="entry name" value="Ribonuclease H-like superfamily/Ribonuclease H"/>
    <property type="match status" value="1"/>
</dbReference>
<dbReference type="InterPro" id="IPR012337">
    <property type="entry name" value="RNaseH-like_sf"/>
</dbReference>
<proteinExistence type="predicted"/>
<dbReference type="InterPro" id="IPR023780">
    <property type="entry name" value="Chromo_domain"/>
</dbReference>
<dbReference type="SMART" id="SM00298">
    <property type="entry name" value="CHROMO"/>
    <property type="match status" value="1"/>
</dbReference>
<evidence type="ECO:0000313" key="4">
    <source>
        <dbReference type="Proteomes" id="UP000683360"/>
    </source>
</evidence>
<dbReference type="InterPro" id="IPR016197">
    <property type="entry name" value="Chromo-like_dom_sf"/>
</dbReference>
<dbReference type="EMBL" id="CAJPWZ010002243">
    <property type="protein sequence ID" value="CAG2234490.1"/>
    <property type="molecule type" value="Genomic_DNA"/>
</dbReference>
<dbReference type="GO" id="GO:0003676">
    <property type="term" value="F:nucleic acid binding"/>
    <property type="evidence" value="ECO:0007669"/>
    <property type="project" value="InterPro"/>
</dbReference>
<dbReference type="AlphaFoldDB" id="A0A8S3TLW4"/>
<evidence type="ECO:0008006" key="5">
    <source>
        <dbReference type="Google" id="ProtNLM"/>
    </source>
</evidence>
<dbReference type="GO" id="GO:0015074">
    <property type="term" value="P:DNA integration"/>
    <property type="evidence" value="ECO:0007669"/>
    <property type="project" value="InterPro"/>
</dbReference>
<dbReference type="Proteomes" id="UP000683360">
    <property type="component" value="Unassembled WGS sequence"/>
</dbReference>
<gene>
    <name evidence="3" type="ORF">MEDL_47118</name>
</gene>
<dbReference type="OrthoDB" id="6056685at2759"/>
<dbReference type="InterPro" id="IPR036397">
    <property type="entry name" value="RNaseH_sf"/>
</dbReference>
<dbReference type="PROSITE" id="PS50994">
    <property type="entry name" value="INTEGRASE"/>
    <property type="match status" value="1"/>
</dbReference>
<comment type="caution">
    <text evidence="3">The sequence shown here is derived from an EMBL/GenBank/DDBJ whole genome shotgun (WGS) entry which is preliminary data.</text>
</comment>
<accession>A0A8S3TLW4</accession>
<evidence type="ECO:0000259" key="2">
    <source>
        <dbReference type="PROSITE" id="PS50994"/>
    </source>
</evidence>
<sequence length="538" mass="63546">MSSLNYEDYLQKIWHDPKHAAAFTGSDKLYNIVKQEGKIKIGRHKIKQWLQDQDTYSLSRNNVHKFKKSRYVVDTIDSLWEMDLAQLDKFQTFNSGNKFLLFVIDCFSKFLWIQPIVDKTHTSVLNALKTIMSGNRKPSSIRSDLGKEFKNQYVRKYLSNQGINTYYSLNDTKCAIVERSIRSLKSILFRYFRHNQTYKYVNVLQDMVKGYNARPHRTLGGFAPFEVNKHNAGEVRLSAYLARNPKRREKKVVKKTNIKSRKKSFRYKVNDLVRLTFKRHPFQRGYLQKWTEEIFKISRRYFRQNLSLYKVVDLQNEEIEGTFQDSEVQKVRKDGDTIWKIEKVVKRRQKNGVKQVLVRWLGYPKKFDSWVPVSDIQKINNTISCNKTSFLFKMSIRMVLKSSDGSDLFEQNMAHDFTVQLDRQINLEAYWVVALTEIDITYKNSSKYIDDVYVYSNICEESFVGSSEKPILRKIYISKDATEAHVIRKMKHYRSHIIFNTPYYVPVRLGQLNQVHIYLKDDKGQPCSVINLEACVPF</sequence>
<name>A0A8S3TLW4_MYTED</name>
<organism evidence="3 4">
    <name type="scientific">Mytilus edulis</name>
    <name type="common">Blue mussel</name>
    <dbReference type="NCBI Taxonomy" id="6550"/>
    <lineage>
        <taxon>Eukaryota</taxon>
        <taxon>Metazoa</taxon>
        <taxon>Spiralia</taxon>
        <taxon>Lophotrochozoa</taxon>
        <taxon>Mollusca</taxon>
        <taxon>Bivalvia</taxon>
        <taxon>Autobranchia</taxon>
        <taxon>Pteriomorphia</taxon>
        <taxon>Mytilida</taxon>
        <taxon>Mytiloidea</taxon>
        <taxon>Mytilidae</taxon>
        <taxon>Mytilinae</taxon>
        <taxon>Mytilus</taxon>
    </lineage>
</organism>
<dbReference type="Pfam" id="PF00385">
    <property type="entry name" value="Chromo"/>
    <property type="match status" value="1"/>
</dbReference>
<dbReference type="InterPro" id="IPR000953">
    <property type="entry name" value="Chromo/chromo_shadow_dom"/>
</dbReference>
<dbReference type="SUPFAM" id="SSF54160">
    <property type="entry name" value="Chromo domain-like"/>
    <property type="match status" value="1"/>
</dbReference>
<feature type="domain" description="Chromo" evidence="1">
    <location>
        <begin position="339"/>
        <end position="376"/>
    </location>
</feature>
<reference evidence="3" key="1">
    <citation type="submission" date="2021-03" db="EMBL/GenBank/DDBJ databases">
        <authorList>
            <person name="Bekaert M."/>
        </authorList>
    </citation>
    <scope>NUCLEOTIDE SEQUENCE</scope>
</reference>